<feature type="transmembrane region" description="Helical" evidence="1">
    <location>
        <begin position="180"/>
        <end position="205"/>
    </location>
</feature>
<keyword evidence="1" id="KW-0472">Membrane</keyword>
<comment type="caution">
    <text evidence="3">The sequence shown here is derived from an EMBL/GenBank/DDBJ whole genome shotgun (WGS) entry which is preliminary data.</text>
</comment>
<proteinExistence type="predicted"/>
<name>A0ABW8JTF2_9GAMM</name>
<feature type="transmembrane region" description="Helical" evidence="1">
    <location>
        <begin position="244"/>
        <end position="265"/>
    </location>
</feature>
<evidence type="ECO:0000313" key="3">
    <source>
        <dbReference type="EMBL" id="MFK2904426.1"/>
    </source>
</evidence>
<protein>
    <recommendedName>
        <fullName evidence="5">DUF4436 domain-containing protein</fullName>
    </recommendedName>
</protein>
<gene>
    <name evidence="3" type="ORF">ISP17_10650</name>
</gene>
<keyword evidence="2" id="KW-0732">Signal</keyword>
<feature type="chain" id="PRO_5045381063" description="DUF4436 domain-containing protein" evidence="2">
    <location>
        <begin position="29"/>
        <end position="273"/>
    </location>
</feature>
<accession>A0ABW8JTF2</accession>
<keyword evidence="4" id="KW-1185">Reference proteome</keyword>
<dbReference type="EMBL" id="JADIKM010000003">
    <property type="protein sequence ID" value="MFK2904426.1"/>
    <property type="molecule type" value="Genomic_DNA"/>
</dbReference>
<keyword evidence="1" id="KW-0812">Transmembrane</keyword>
<sequence length="273" mass="30024">MRRLVPIAATLALLLALTLLWPSRGARAQDATPTPTVTVTDTWPQGDDLTLGRNQNFYLHLAYRSDTPVGIWIRPYFHGEPAKAGSNPSARYRGEGEALGWFFFMQPGDEVDEIRITAGDGRVDHTPVVATYPVHLTGGFDPVADETLPDWVQQLRARDKAQQQVPRQAAASEPISAGTVAFFSVFMLAMFAIGLVGLVAPAWALWRWRGGWRVLAAIPAALMAWTVLNIVVGVARDATSHNLWPFEILMFGGLSAASIAVMALFRRVFRRES</sequence>
<evidence type="ECO:0000256" key="2">
    <source>
        <dbReference type="SAM" id="SignalP"/>
    </source>
</evidence>
<feature type="signal peptide" evidence="2">
    <location>
        <begin position="1"/>
        <end position="28"/>
    </location>
</feature>
<dbReference type="RefSeq" id="WP_404632934.1">
    <property type="nucleotide sequence ID" value="NZ_JADIKM010000003.1"/>
</dbReference>
<evidence type="ECO:0000256" key="1">
    <source>
        <dbReference type="SAM" id="Phobius"/>
    </source>
</evidence>
<dbReference type="Proteomes" id="UP001620460">
    <property type="component" value="Unassembled WGS sequence"/>
</dbReference>
<evidence type="ECO:0000313" key="4">
    <source>
        <dbReference type="Proteomes" id="UP001620460"/>
    </source>
</evidence>
<reference evidence="3 4" key="1">
    <citation type="submission" date="2020-10" db="EMBL/GenBank/DDBJ databases">
        <title>Phylogeny of dyella-like bacteria.</title>
        <authorList>
            <person name="Fu J."/>
        </authorList>
    </citation>
    <scope>NUCLEOTIDE SEQUENCE [LARGE SCALE GENOMIC DNA]</scope>
    <source>
        <strain evidence="3 4">Gsoil3046</strain>
    </source>
</reference>
<evidence type="ECO:0008006" key="5">
    <source>
        <dbReference type="Google" id="ProtNLM"/>
    </source>
</evidence>
<keyword evidence="1" id="KW-1133">Transmembrane helix</keyword>
<organism evidence="3 4">
    <name type="scientific">Dyella ginsengisoli</name>
    <dbReference type="NCBI Taxonomy" id="363848"/>
    <lineage>
        <taxon>Bacteria</taxon>
        <taxon>Pseudomonadati</taxon>
        <taxon>Pseudomonadota</taxon>
        <taxon>Gammaproteobacteria</taxon>
        <taxon>Lysobacterales</taxon>
        <taxon>Rhodanobacteraceae</taxon>
        <taxon>Dyella</taxon>
    </lineage>
</organism>
<feature type="transmembrane region" description="Helical" evidence="1">
    <location>
        <begin position="212"/>
        <end position="232"/>
    </location>
</feature>